<evidence type="ECO:0000313" key="2">
    <source>
        <dbReference type="Proteomes" id="UP001056978"/>
    </source>
</evidence>
<keyword evidence="2" id="KW-1185">Reference proteome</keyword>
<gene>
    <name evidence="1" type="ORF">MKS88_001637</name>
</gene>
<name>A0ACB9YDZ7_PLABR</name>
<protein>
    <submittedName>
        <fullName evidence="1">Triose phosphate transporter</fullName>
    </submittedName>
</protein>
<accession>A0ACB9YDZ7</accession>
<comment type="caution">
    <text evidence="1">The sequence shown here is derived from an EMBL/GenBank/DDBJ whole genome shotgun (WGS) entry which is preliminary data.</text>
</comment>
<evidence type="ECO:0000313" key="1">
    <source>
        <dbReference type="EMBL" id="KAI4839736.1"/>
    </source>
</evidence>
<reference evidence="1" key="1">
    <citation type="submission" date="2022-06" db="EMBL/GenBank/DDBJ databases">
        <title>The First Complete Genome of the Simian Malaria Parasite Plasmodium brasilianum.</title>
        <authorList>
            <person name="Bajic M."/>
            <person name="Ravishankar S."/>
        </authorList>
    </citation>
    <scope>NUCLEOTIDE SEQUENCE</scope>
    <source>
        <strain evidence="1">Bolivian I</strain>
    </source>
</reference>
<sequence>MKDNEKNEYGTFPITINEAYSDKQTDNIIKGRGSFYALYEKIKLLMLFLTWYALNVMYNVDNKKALNMIKLPWLISSVQLFTGWMFIFIYWITGFKKVPKIFSYDLFIKNICIQSFCHILVHLGAVMSMSSTTVSFTHVVKACEPVFTAVLSIILLKQYLKFNKYISLFIIVGGVICASMKELHFTWLSFCCATISNFGSSMRSIFAKKMMAQKSVLGENLNASNIYALITIISALMSLPLVLLFEGKASYNFLVNHKDLQLSHSFNEIALKILLSGVWYYLNNEVAFICLEKVNQVTHAVANSIKRVVIIVSSIIIFQTQMTVLGAIGSAVALFVFLKGQRITRAKTALGCNNNSITSISNSSDSISNSSDSISNSSDSISNTAKVQKSSKPLELWKTKTKKGCVRKVLDDAIKLSAIEIISENTSDSYIYTAPGKFKSLAISLPIIVLIVKNMNKYFSFRISIMDDKRCRRTFRISNFQTVTRLSNKWCTMPMVLNEGWNIIQINLKEYTEKAFKTKYVETIDMQINASIRIRCIYFCDKIYNNDELKDEFKIFSKKKEKIKYIPPQYLNKPLKKTTIKNIAKEKIAKKEGEIEEENVNHSILKNTQGDNKREDQLGGNSESPTKFPTESPTELTNEQDKKHNKMEDMTEGIENYSYRNEDTEWENKNDENDEYLVNIIHNMEGENELEKDNQNGKRDEIPKMDNNGQRNENEKELAANIYNEADISHITEIKNIEMDLNNVLYEDINYETYNNDDN</sequence>
<proteinExistence type="predicted"/>
<dbReference type="EMBL" id="CM043774">
    <property type="protein sequence ID" value="KAI4839736.1"/>
    <property type="molecule type" value="Genomic_DNA"/>
</dbReference>
<dbReference type="Proteomes" id="UP001056978">
    <property type="component" value="Chromosome 6"/>
</dbReference>
<organism evidence="1 2">
    <name type="scientific">Plasmodium brasilianum</name>
    <dbReference type="NCBI Taxonomy" id="5824"/>
    <lineage>
        <taxon>Eukaryota</taxon>
        <taxon>Sar</taxon>
        <taxon>Alveolata</taxon>
        <taxon>Apicomplexa</taxon>
        <taxon>Aconoidasida</taxon>
        <taxon>Haemosporida</taxon>
        <taxon>Plasmodiidae</taxon>
        <taxon>Plasmodium</taxon>
        <taxon>Plasmodium (Plasmodium)</taxon>
    </lineage>
</organism>